<dbReference type="InParanoid" id="A0A7R8V0D2"/>
<dbReference type="Gene3D" id="1.10.472.80">
    <property type="entry name" value="Ypt/Rab-GAP domain of gyp1p, domain 3"/>
    <property type="match status" value="1"/>
</dbReference>
<dbReference type="InterPro" id="IPR000195">
    <property type="entry name" value="Rab-GAP-TBC_dom"/>
</dbReference>
<reference evidence="5 6" key="1">
    <citation type="submission" date="2020-11" db="EMBL/GenBank/DDBJ databases">
        <authorList>
            <person name="Wallbank WR R."/>
            <person name="Pardo Diaz C."/>
            <person name="Kozak K."/>
            <person name="Martin S."/>
            <person name="Jiggins C."/>
            <person name="Moest M."/>
            <person name="Warren A I."/>
            <person name="Generalovic N T."/>
            <person name="Byers J.R.P. K."/>
            <person name="Montejo-Kovacevich G."/>
            <person name="Yen C E."/>
        </authorList>
    </citation>
    <scope>NUCLEOTIDE SEQUENCE [LARGE SCALE GENOMIC DNA]</scope>
</reference>
<dbReference type="SMART" id="SM00164">
    <property type="entry name" value="TBC"/>
    <property type="match status" value="1"/>
</dbReference>
<sequence>MSPCVTKVNSNLAAVTFFAKTHAGDVCGSNGLPLTPNSIAILGRAQYLKTIEHPNLCEYLDIIRGKHERTIIVSEYAGAPLDEKIKICNDVKTILRIFYQVAEGLNEINDHGFACHNLEPSNILLDSQNNVKLFNYGLFYMTKQGEYVSFPIGNIRYLPPERLLGSQNNIKSDVWSLGMIIAELFLECQFWSSLKISNIIRKILSLSNVSKVFEKIAREHNCFEKYDNLNSDVRELIERCLSTSISSRPMPNDIINNKLFQENIETYAYKAPPKPEQLLLRCPLKQVYYLWQLAGGDVQTELKKEGLIRSEAPILSMPKIVCLNGKIGGSKRSQSHLADNRIVILRLNNLVERLRKVPSMAYFPLIHSPKFAVHYGAGMEQLPLVIRERDTEYQFYRVMLFSRMLKGYPFTRDMIIKEAQIDIPPLLRGAVWACLLDVIEDGSYERIDKVTPTSTDRQIEVDIPRCHQYDELLSSPEGHRKLKRLLKAWVASHPQYVYWQGLDSLTAPFLYLNFNNEERAFLSLYKFIPKYLHWFFLKDNSAVIKEYLCKFSQLTAYHEPVLAKHLNSISFIPELFAIPWFLTMFSHVFPLHKIIHLWDKLMLGDNSYPLFIGISVLKQLKSTLMSSGFNECILLFSDLPDIVMETCVVESQKMYSVTPKSICYRKNVLHEVDPGEFDISDISLSELQGEVSPRISANDLIDLIFNGKDAVVILDLRGSLEFSRMRVAGSINIPFTTVLLGDTRLESLGVPNLESILADKIVVIVSVVHENAVLFSKFLIDCGVSRVCVLHQGFNILHAVVPSVLVST</sequence>
<dbReference type="PANTHER" id="PTHR22957">
    <property type="entry name" value="TBC1 DOMAIN FAMILY MEMBER GTPASE-ACTIVATING PROTEIN"/>
    <property type="match status" value="1"/>
</dbReference>
<dbReference type="SMART" id="SM00450">
    <property type="entry name" value="RHOD"/>
    <property type="match status" value="1"/>
</dbReference>
<proteinExistence type="predicted"/>
<dbReference type="SUPFAM" id="SSF47923">
    <property type="entry name" value="Ypt/Rab-GAP domain of gyp1p"/>
    <property type="match status" value="2"/>
</dbReference>
<evidence type="ECO:0000259" key="4">
    <source>
        <dbReference type="PROSITE" id="PS50206"/>
    </source>
</evidence>
<dbReference type="Gene3D" id="3.40.250.10">
    <property type="entry name" value="Rhodanese-like domain"/>
    <property type="match status" value="1"/>
</dbReference>
<dbReference type="FunFam" id="3.40.250.10:FF:000056">
    <property type="entry name" value="TBC domain-containing protein kinase protein"/>
    <property type="match status" value="1"/>
</dbReference>
<dbReference type="PROSITE" id="PS50086">
    <property type="entry name" value="TBC_RABGAP"/>
    <property type="match status" value="1"/>
</dbReference>
<evidence type="ECO:0000259" key="3">
    <source>
        <dbReference type="PROSITE" id="PS50086"/>
    </source>
</evidence>
<dbReference type="AlphaFoldDB" id="A0A7R8V0D2"/>
<dbReference type="FunFam" id="1.10.8.270:FF:000043">
    <property type="entry name" value="AGAP000552-PA-like protein"/>
    <property type="match status" value="1"/>
</dbReference>
<dbReference type="InterPro" id="IPR035969">
    <property type="entry name" value="Rab-GAP_TBC_sf"/>
</dbReference>
<dbReference type="PANTHER" id="PTHR22957:SF168">
    <property type="entry name" value="TBC DOMAIN-CONTAINING PROTEIN KINASE-LIKE PROTEIN"/>
    <property type="match status" value="1"/>
</dbReference>
<dbReference type="FunFam" id="1.10.510.10:FF:001232">
    <property type="entry name" value="Predicted protein"/>
    <property type="match status" value="1"/>
</dbReference>
<name>A0A7R8V0D2_HERIL</name>
<keyword evidence="1" id="KW-0343">GTPase activation</keyword>
<dbReference type="GO" id="GO:0004672">
    <property type="term" value="F:protein kinase activity"/>
    <property type="evidence" value="ECO:0007669"/>
    <property type="project" value="InterPro"/>
</dbReference>
<feature type="domain" description="Rhodanese" evidence="4">
    <location>
        <begin position="707"/>
        <end position="806"/>
    </location>
</feature>
<dbReference type="PROSITE" id="PS50011">
    <property type="entry name" value="PROTEIN_KINASE_DOM"/>
    <property type="match status" value="1"/>
</dbReference>
<dbReference type="Gene3D" id="1.10.510.10">
    <property type="entry name" value="Transferase(Phosphotransferase) domain 1"/>
    <property type="match status" value="1"/>
</dbReference>
<evidence type="ECO:0000259" key="2">
    <source>
        <dbReference type="PROSITE" id="PS50011"/>
    </source>
</evidence>
<feature type="domain" description="Rab-GAP TBC" evidence="3">
    <location>
        <begin position="422"/>
        <end position="605"/>
    </location>
</feature>
<dbReference type="Pfam" id="PF00566">
    <property type="entry name" value="RabGAP-TBC"/>
    <property type="match status" value="1"/>
</dbReference>
<dbReference type="FunCoup" id="A0A7R8V0D2">
    <property type="interactions" value="1535"/>
</dbReference>
<keyword evidence="6" id="KW-1185">Reference proteome</keyword>
<accession>A0A7R8V0D2</accession>
<dbReference type="SUPFAM" id="SSF56112">
    <property type="entry name" value="Protein kinase-like (PK-like)"/>
    <property type="match status" value="1"/>
</dbReference>
<dbReference type="Proteomes" id="UP000594454">
    <property type="component" value="Chromosome 5"/>
</dbReference>
<dbReference type="InterPro" id="IPR036873">
    <property type="entry name" value="Rhodanese-like_dom_sf"/>
</dbReference>
<dbReference type="Gene3D" id="1.10.8.270">
    <property type="entry name" value="putative rabgap domain of human tbc1 domain family member 14 like domains"/>
    <property type="match status" value="1"/>
</dbReference>
<dbReference type="InterPro" id="IPR011009">
    <property type="entry name" value="Kinase-like_dom_sf"/>
</dbReference>
<gene>
    <name evidence="5" type="ORF">HERILL_LOCUS12970</name>
</gene>
<dbReference type="OrthoDB" id="1668230at2759"/>
<dbReference type="PROSITE" id="PS50206">
    <property type="entry name" value="RHODANESE_3"/>
    <property type="match status" value="1"/>
</dbReference>
<evidence type="ECO:0000256" key="1">
    <source>
        <dbReference type="ARBA" id="ARBA00022468"/>
    </source>
</evidence>
<dbReference type="CDD" id="cd00180">
    <property type="entry name" value="PKc"/>
    <property type="match status" value="1"/>
</dbReference>
<protein>
    <recommendedName>
        <fullName evidence="7">TBC domain-containing protein kinase-like protein</fullName>
    </recommendedName>
</protein>
<organism evidence="5 6">
    <name type="scientific">Hermetia illucens</name>
    <name type="common">Black soldier fly</name>
    <dbReference type="NCBI Taxonomy" id="343691"/>
    <lineage>
        <taxon>Eukaryota</taxon>
        <taxon>Metazoa</taxon>
        <taxon>Ecdysozoa</taxon>
        <taxon>Arthropoda</taxon>
        <taxon>Hexapoda</taxon>
        <taxon>Insecta</taxon>
        <taxon>Pterygota</taxon>
        <taxon>Neoptera</taxon>
        <taxon>Endopterygota</taxon>
        <taxon>Diptera</taxon>
        <taxon>Brachycera</taxon>
        <taxon>Stratiomyomorpha</taxon>
        <taxon>Stratiomyidae</taxon>
        <taxon>Hermetiinae</taxon>
        <taxon>Hermetia</taxon>
    </lineage>
</organism>
<dbReference type="FunFam" id="1.10.472.80:FF:000015">
    <property type="entry name" value="TBC domain-containing protein kinase-like protein"/>
    <property type="match status" value="1"/>
</dbReference>
<dbReference type="OMA" id="THTDRQI"/>
<dbReference type="GO" id="GO:0005524">
    <property type="term" value="F:ATP binding"/>
    <property type="evidence" value="ECO:0007669"/>
    <property type="project" value="InterPro"/>
</dbReference>
<evidence type="ECO:0008006" key="7">
    <source>
        <dbReference type="Google" id="ProtNLM"/>
    </source>
</evidence>
<feature type="domain" description="Protein kinase" evidence="2">
    <location>
        <begin position="1"/>
        <end position="260"/>
    </location>
</feature>
<evidence type="ECO:0000313" key="5">
    <source>
        <dbReference type="EMBL" id="CAD7090491.1"/>
    </source>
</evidence>
<dbReference type="SUPFAM" id="SSF52821">
    <property type="entry name" value="Rhodanese/Cell cycle control phosphatase"/>
    <property type="match status" value="1"/>
</dbReference>
<dbReference type="Pfam" id="PF00069">
    <property type="entry name" value="Pkinase"/>
    <property type="match status" value="1"/>
</dbReference>
<dbReference type="GO" id="GO:0005096">
    <property type="term" value="F:GTPase activator activity"/>
    <property type="evidence" value="ECO:0007669"/>
    <property type="project" value="UniProtKB-KW"/>
</dbReference>
<dbReference type="EMBL" id="LR899013">
    <property type="protein sequence ID" value="CAD7090491.1"/>
    <property type="molecule type" value="Genomic_DNA"/>
</dbReference>
<dbReference type="InterPro" id="IPR001763">
    <property type="entry name" value="Rhodanese-like_dom"/>
</dbReference>
<dbReference type="InterPro" id="IPR000719">
    <property type="entry name" value="Prot_kinase_dom"/>
</dbReference>
<evidence type="ECO:0000313" key="6">
    <source>
        <dbReference type="Proteomes" id="UP000594454"/>
    </source>
</evidence>